<proteinExistence type="predicted"/>
<evidence type="ECO:0000313" key="2">
    <source>
        <dbReference type="Proteomes" id="UP000004477"/>
    </source>
</evidence>
<name>D1PET8_9BACT</name>
<organism evidence="1 2">
    <name type="scientific">Segatella copri DSM 18205</name>
    <dbReference type="NCBI Taxonomy" id="537011"/>
    <lineage>
        <taxon>Bacteria</taxon>
        <taxon>Pseudomonadati</taxon>
        <taxon>Bacteroidota</taxon>
        <taxon>Bacteroidia</taxon>
        <taxon>Bacteroidales</taxon>
        <taxon>Prevotellaceae</taxon>
        <taxon>Segatella</taxon>
    </lineage>
</organism>
<sequence>MQISIISSFCENKTNLCSQFTHVFCTFAQEIKKEIYIISSRLFRFLI</sequence>
<protein>
    <submittedName>
        <fullName evidence="1">Uncharacterized protein</fullName>
    </submittedName>
</protein>
<dbReference type="HOGENOM" id="CLU_3171576_0_0_10"/>
<dbReference type="EMBL" id="ACBX02000029">
    <property type="protein sequence ID" value="EFB34764.1"/>
    <property type="molecule type" value="Genomic_DNA"/>
</dbReference>
<dbReference type="STRING" id="537011.PREVCOP_05744"/>
<keyword evidence="2" id="KW-1185">Reference proteome</keyword>
<accession>D1PET8</accession>
<dbReference type="PaxDb" id="537011-PREVCOP_05744"/>
<reference evidence="1" key="1">
    <citation type="submission" date="2009-11" db="EMBL/GenBank/DDBJ databases">
        <authorList>
            <person name="Weinstock G."/>
            <person name="Sodergren E."/>
            <person name="Clifton S."/>
            <person name="Fulton L."/>
            <person name="Fulton B."/>
            <person name="Courtney L."/>
            <person name="Fronick C."/>
            <person name="Harrison M."/>
            <person name="Strong C."/>
            <person name="Farmer C."/>
            <person name="Delahaunty K."/>
            <person name="Markovic C."/>
            <person name="Hall O."/>
            <person name="Minx P."/>
            <person name="Tomlinson C."/>
            <person name="Mitreva M."/>
            <person name="Nelson J."/>
            <person name="Hou S."/>
            <person name="Wollam A."/>
            <person name="Pepin K.H."/>
            <person name="Johnson M."/>
            <person name="Bhonagiri V."/>
            <person name="Nash W.E."/>
            <person name="Warren W."/>
            <person name="Chinwalla A."/>
            <person name="Mardis E.R."/>
            <person name="Wilson R.K."/>
        </authorList>
    </citation>
    <scope>NUCLEOTIDE SEQUENCE [LARGE SCALE GENOMIC DNA]</scope>
    <source>
        <strain evidence="1">DSM 18205</strain>
    </source>
</reference>
<dbReference type="AlphaFoldDB" id="D1PET8"/>
<comment type="caution">
    <text evidence="1">The sequence shown here is derived from an EMBL/GenBank/DDBJ whole genome shotgun (WGS) entry which is preliminary data.</text>
</comment>
<dbReference type="Proteomes" id="UP000004477">
    <property type="component" value="Unassembled WGS sequence"/>
</dbReference>
<gene>
    <name evidence="1" type="ORF">PREVCOP_05744</name>
</gene>
<evidence type="ECO:0000313" key="1">
    <source>
        <dbReference type="EMBL" id="EFB34764.1"/>
    </source>
</evidence>